<dbReference type="EMBL" id="QTUJ01000001">
    <property type="protein sequence ID" value="REF73304.1"/>
    <property type="molecule type" value="Genomic_DNA"/>
</dbReference>
<evidence type="ECO:0000259" key="2">
    <source>
        <dbReference type="Pfam" id="PF03972"/>
    </source>
</evidence>
<dbReference type="GO" id="GO:0016829">
    <property type="term" value="F:lyase activity"/>
    <property type="evidence" value="ECO:0007669"/>
    <property type="project" value="InterPro"/>
</dbReference>
<dbReference type="PANTHER" id="PTHR16943">
    <property type="entry name" value="2-METHYLCITRATE DEHYDRATASE-RELATED"/>
    <property type="match status" value="1"/>
</dbReference>
<dbReference type="Gene3D" id="1.10.4100.10">
    <property type="entry name" value="2-methylcitrate dehydratase PrpD"/>
    <property type="match status" value="1"/>
</dbReference>
<accession>A0A3D9XS81</accession>
<dbReference type="Pfam" id="PF03972">
    <property type="entry name" value="MmgE_PrpD_N"/>
    <property type="match status" value="1"/>
</dbReference>
<dbReference type="InterPro" id="IPR036148">
    <property type="entry name" value="MmgE/PrpD_sf"/>
</dbReference>
<evidence type="ECO:0000313" key="4">
    <source>
        <dbReference type="EMBL" id="REF73304.1"/>
    </source>
</evidence>
<dbReference type="Pfam" id="PF19305">
    <property type="entry name" value="MmgE_PrpD_C"/>
    <property type="match status" value="1"/>
</dbReference>
<reference evidence="4 5" key="1">
    <citation type="submission" date="2018-08" db="EMBL/GenBank/DDBJ databases">
        <title>Genomic Encyclopedia of Archaeal and Bacterial Type Strains, Phase II (KMG-II): from individual species to whole genera.</title>
        <authorList>
            <person name="Goeker M."/>
        </authorList>
    </citation>
    <scope>NUCLEOTIDE SEQUENCE [LARGE SCALE GENOMIC DNA]</scope>
    <source>
        <strain evidence="4 5">DSM 17099</strain>
    </source>
</reference>
<evidence type="ECO:0000259" key="3">
    <source>
        <dbReference type="Pfam" id="PF19305"/>
    </source>
</evidence>
<name>A0A3D9XS81_PARVE</name>
<feature type="domain" description="MmgE/PrpD N-terminal" evidence="2">
    <location>
        <begin position="8"/>
        <end position="248"/>
    </location>
</feature>
<dbReference type="SUPFAM" id="SSF103378">
    <property type="entry name" value="2-methylcitrate dehydratase PrpD"/>
    <property type="match status" value="1"/>
</dbReference>
<protein>
    <submittedName>
        <fullName evidence="4">2-methylcitrate dehydratase PrpD</fullName>
    </submittedName>
</protein>
<dbReference type="InterPro" id="IPR005656">
    <property type="entry name" value="MmgE_PrpD"/>
</dbReference>
<evidence type="ECO:0000313" key="5">
    <source>
        <dbReference type="Proteomes" id="UP000256941"/>
    </source>
</evidence>
<feature type="domain" description="MmgE/PrpD C-terminal" evidence="3">
    <location>
        <begin position="271"/>
        <end position="426"/>
    </location>
</feature>
<proteinExistence type="inferred from homology"/>
<evidence type="ECO:0000256" key="1">
    <source>
        <dbReference type="ARBA" id="ARBA00006174"/>
    </source>
</evidence>
<dbReference type="InterPro" id="IPR042183">
    <property type="entry name" value="MmgE/PrpD_sf_1"/>
</dbReference>
<comment type="similarity">
    <text evidence="1">Belongs to the PrpD family.</text>
</comment>
<dbReference type="Proteomes" id="UP000256941">
    <property type="component" value="Unassembled WGS sequence"/>
</dbReference>
<dbReference type="InterPro" id="IPR045337">
    <property type="entry name" value="MmgE_PrpD_C"/>
</dbReference>
<gene>
    <name evidence="4" type="ORF">BDD41_1853</name>
</gene>
<dbReference type="AlphaFoldDB" id="A0A3D9XS81"/>
<dbReference type="InterPro" id="IPR042188">
    <property type="entry name" value="MmgE/PrpD_sf_2"/>
</dbReference>
<dbReference type="RefSeq" id="WP_208861553.1">
    <property type="nucleotide sequence ID" value="NZ_CP038196.1"/>
</dbReference>
<sequence>MTIEDISQDFGKYIAGCRYEDLPPEAIEKAKMGILDLLGVILAAGGTVPAILGVMNVVRQNGGEPRCTVLGFGDRTSPLMAAFANGSMAHCLDFDDVAPDGNHASSSLIPAAIAAAEHRGGVDGKQLITAVAIGQDIFLRLRRSLNHQRLDWLTTTVFGAFSATAAASKALGLSAAQCSNALGIASLGCCGTLEMRFGTGSDLGELYAGFVAKTGVLSAMLAEQGTTGLQRVFEGQAGIMPVYFQNDFNRARAVAGLGSVFGGASMQFKPWPVCGIANTYIYAVLKLIEEHRLGPADIVELRAYVGDFQQRMSYPVEERRRPKMSMDARFSLPFTLGAAAAYGAVRIEHFTQAGLRDPRILAMADRVVPVDDSAFDWTGAMPDAKVEIVTADGRTLEGRGGAETPGNTGNPMEWDHLAQKFAECAAVAPRPLSRETVDSAVAMAQGLESCEDAMDLVRLLG</sequence>
<comment type="caution">
    <text evidence="4">The sequence shown here is derived from an EMBL/GenBank/DDBJ whole genome shotgun (WGS) entry which is preliminary data.</text>
</comment>
<organism evidence="4 5">
    <name type="scientific">Paracoccus versutus</name>
    <name type="common">Thiobacillus versutus</name>
    <dbReference type="NCBI Taxonomy" id="34007"/>
    <lineage>
        <taxon>Bacteria</taxon>
        <taxon>Pseudomonadati</taxon>
        <taxon>Pseudomonadota</taxon>
        <taxon>Alphaproteobacteria</taxon>
        <taxon>Rhodobacterales</taxon>
        <taxon>Paracoccaceae</taxon>
        <taxon>Paracoccus</taxon>
    </lineage>
</organism>
<dbReference type="PANTHER" id="PTHR16943:SF8">
    <property type="entry name" value="2-METHYLCITRATE DEHYDRATASE"/>
    <property type="match status" value="1"/>
</dbReference>
<dbReference type="InterPro" id="IPR045336">
    <property type="entry name" value="MmgE_PrpD_N"/>
</dbReference>
<dbReference type="Gene3D" id="3.30.1330.120">
    <property type="entry name" value="2-methylcitrate dehydratase PrpD"/>
    <property type="match status" value="1"/>
</dbReference>